<reference evidence="4 5" key="1">
    <citation type="submission" date="2016-04" db="EMBL/GenBank/DDBJ databases">
        <title>The genome of Intoshia linei affirms orthonectids as highly simplified spiralians.</title>
        <authorList>
            <person name="Mikhailov K.V."/>
            <person name="Slusarev G.S."/>
            <person name="Nikitin M.A."/>
            <person name="Logacheva M.D."/>
            <person name="Penin A."/>
            <person name="Aleoshin V."/>
            <person name="Panchin Y.V."/>
        </authorList>
    </citation>
    <scope>NUCLEOTIDE SEQUENCE [LARGE SCALE GENOMIC DNA]</scope>
    <source>
        <strain evidence="4">Intl2013</strain>
        <tissue evidence="4">Whole animal</tissue>
    </source>
</reference>
<feature type="compositionally biased region" description="Basic residues" evidence="2">
    <location>
        <begin position="217"/>
        <end position="229"/>
    </location>
</feature>
<feature type="coiled-coil region" evidence="1">
    <location>
        <begin position="93"/>
        <end position="170"/>
    </location>
</feature>
<dbReference type="PANTHER" id="PTHR12776">
    <property type="entry name" value="KAZRIN-RELATED"/>
    <property type="match status" value="1"/>
</dbReference>
<dbReference type="Gene3D" id="1.10.150.50">
    <property type="entry name" value="Transcription Factor, Ets-1"/>
    <property type="match status" value="2"/>
</dbReference>
<dbReference type="Pfam" id="PF00536">
    <property type="entry name" value="SAM_1"/>
    <property type="match status" value="1"/>
</dbReference>
<dbReference type="PROSITE" id="PS50105">
    <property type="entry name" value="SAM_DOMAIN"/>
    <property type="match status" value="2"/>
</dbReference>
<dbReference type="PANTHER" id="PTHR12776:SF1">
    <property type="entry name" value="KAZRIN"/>
    <property type="match status" value="1"/>
</dbReference>
<gene>
    <name evidence="4" type="ORF">A3Q56_07176</name>
</gene>
<name>A0A177AT01_9BILA</name>
<evidence type="ECO:0000256" key="1">
    <source>
        <dbReference type="SAM" id="Coils"/>
    </source>
</evidence>
<evidence type="ECO:0000313" key="5">
    <source>
        <dbReference type="Proteomes" id="UP000078046"/>
    </source>
</evidence>
<dbReference type="InterPro" id="IPR013761">
    <property type="entry name" value="SAM/pointed_sf"/>
</dbReference>
<dbReference type="SMART" id="SM00454">
    <property type="entry name" value="SAM"/>
    <property type="match status" value="2"/>
</dbReference>
<proteinExistence type="predicted"/>
<dbReference type="EMBL" id="LWCA01001440">
    <property type="protein sequence ID" value="OAF65115.1"/>
    <property type="molecule type" value="Genomic_DNA"/>
</dbReference>
<evidence type="ECO:0000313" key="4">
    <source>
        <dbReference type="EMBL" id="OAF65115.1"/>
    </source>
</evidence>
<dbReference type="InterPro" id="IPR001660">
    <property type="entry name" value="SAM"/>
</dbReference>
<feature type="domain" description="SAM" evidence="3">
    <location>
        <begin position="277"/>
        <end position="342"/>
    </location>
</feature>
<feature type="region of interest" description="Disordered" evidence="2">
    <location>
        <begin position="199"/>
        <end position="231"/>
    </location>
</feature>
<organism evidence="4 5">
    <name type="scientific">Intoshia linei</name>
    <dbReference type="NCBI Taxonomy" id="1819745"/>
    <lineage>
        <taxon>Eukaryota</taxon>
        <taxon>Metazoa</taxon>
        <taxon>Spiralia</taxon>
        <taxon>Lophotrochozoa</taxon>
        <taxon>Mesozoa</taxon>
        <taxon>Orthonectida</taxon>
        <taxon>Rhopaluridae</taxon>
        <taxon>Intoshia</taxon>
    </lineage>
</organism>
<keyword evidence="1" id="KW-0175">Coiled coil</keyword>
<dbReference type="InterPro" id="IPR037614">
    <property type="entry name" value="Kazrin"/>
</dbReference>
<dbReference type="Proteomes" id="UP000078046">
    <property type="component" value="Unassembled WGS sequence"/>
</dbReference>
<sequence>MSESIINKNTSLDLFDMTEIKKTNYNEKKSEIKIERHDTSTPENPNLHKLTTENCKLHLQVKLLSQNLENIKDGKMIGLEKLDEFQNIQNIALKQENIQLSNTKIRLETINEQYKHEMEKLKAKVEEHKSKYIHSKNNFQCEVNKLSNTKLNQDKKIENLLEKLKSSELNCSKFDIKLKEVSQRLLLYESRLKHMSGMNPEQFDHPINSDSGFSGKKNARPTRKKKRRSFNNMNKLLERENVTVTNFDTNALSINIDRETTIKDAIKDLKLTDMKYWRSDQVLTWLTFDVGLPIYSQMCAGNIRSGKVLYGISEQELYIALGVSNNLHKRKIKMVLNEYKSMKTIKFLHSRDISVQYVNQIWLEEIGLPQFSQSFLAAAIDGRMLNTLTRKDLERHLGINRKPHYISILCGIQFLKSMDYNLEK</sequence>
<evidence type="ECO:0000259" key="3">
    <source>
        <dbReference type="PROSITE" id="PS50105"/>
    </source>
</evidence>
<evidence type="ECO:0000256" key="2">
    <source>
        <dbReference type="SAM" id="MobiDB-lite"/>
    </source>
</evidence>
<dbReference type="OrthoDB" id="2132119at2759"/>
<protein>
    <recommendedName>
        <fullName evidence="3">SAM domain-containing protein</fullName>
    </recommendedName>
</protein>
<feature type="domain" description="SAM" evidence="3">
    <location>
        <begin position="362"/>
        <end position="418"/>
    </location>
</feature>
<accession>A0A177AT01</accession>
<comment type="caution">
    <text evidence="4">The sequence shown here is derived from an EMBL/GenBank/DDBJ whole genome shotgun (WGS) entry which is preliminary data.</text>
</comment>
<dbReference type="SUPFAM" id="SSF47769">
    <property type="entry name" value="SAM/Pointed domain"/>
    <property type="match status" value="2"/>
</dbReference>
<keyword evidence="5" id="KW-1185">Reference proteome</keyword>
<dbReference type="AlphaFoldDB" id="A0A177AT01"/>